<reference evidence="1" key="1">
    <citation type="submission" date="2012-04" db="EMBL/GenBank/DDBJ databases">
        <title>The Genome Sequence of Loa loa.</title>
        <authorList>
            <consortium name="The Broad Institute Genome Sequencing Platform"/>
            <consortium name="Broad Institute Genome Sequencing Center for Infectious Disease"/>
            <person name="Nutman T.B."/>
            <person name="Fink D.L."/>
            <person name="Russ C."/>
            <person name="Young S."/>
            <person name="Zeng Q."/>
            <person name="Gargeya S."/>
            <person name="Alvarado L."/>
            <person name="Berlin A."/>
            <person name="Chapman S.B."/>
            <person name="Chen Z."/>
            <person name="Freedman E."/>
            <person name="Gellesch M."/>
            <person name="Goldberg J."/>
            <person name="Griggs A."/>
            <person name="Gujja S."/>
            <person name="Heilman E.R."/>
            <person name="Heiman D."/>
            <person name="Howarth C."/>
            <person name="Mehta T."/>
            <person name="Neiman D."/>
            <person name="Pearson M."/>
            <person name="Roberts A."/>
            <person name="Saif S."/>
            <person name="Shea T."/>
            <person name="Shenoy N."/>
            <person name="Sisk P."/>
            <person name="Stolte C."/>
            <person name="Sykes S."/>
            <person name="White J."/>
            <person name="Yandava C."/>
            <person name="Haas B."/>
            <person name="Henn M.R."/>
            <person name="Nusbaum C."/>
            <person name="Birren B."/>
        </authorList>
    </citation>
    <scope>NUCLEOTIDE SEQUENCE [LARGE SCALE GENOMIC DNA]</scope>
</reference>
<dbReference type="OrthoDB" id="5874170at2759"/>
<feature type="non-terminal residue" evidence="1">
    <location>
        <position position="229"/>
    </location>
</feature>
<feature type="non-terminal residue" evidence="1">
    <location>
        <position position="1"/>
    </location>
</feature>
<protein>
    <submittedName>
        <fullName evidence="1">Uncharacterized protein</fullName>
    </submittedName>
</protein>
<proteinExistence type="predicted"/>
<dbReference type="RefSeq" id="XP_020301162.1">
    <property type="nucleotide sequence ID" value="XM_020448716.1"/>
</dbReference>
<gene>
    <name evidence="1" type="ORF">LOAG_13704</name>
</gene>
<accession>A0A1S0TIU9</accession>
<dbReference type="AlphaFoldDB" id="A0A1S0TIU9"/>
<sequence length="229" mass="26180">INTVPELPPQHESTYKGMFAPDGSLIKKNTTNENKNTKQIEINQIFYQNQLRRKDEKLRDIRKAGIRAADGPITYDDYDFYSDKKYMSNHEESMIVANLLRKNIPYSKNSVKMLSAKPINGDKVIPVRATKQTSENESTTELSTWQKYKNGSLDRTTIQPNNHFVVRDRNTDSNKTVTLSIVKSKLAPHAISLPEERDKFKLQQYGTVAESPMLKISSKSSISNESHEK</sequence>
<dbReference type="InParanoid" id="A0A1S0TIU9"/>
<dbReference type="CTD" id="9951176"/>
<dbReference type="KEGG" id="loa:LOAG_13704"/>
<dbReference type="EMBL" id="JH712753">
    <property type="protein sequence ID" value="EFO14811.2"/>
    <property type="molecule type" value="Genomic_DNA"/>
</dbReference>
<evidence type="ECO:0000313" key="1">
    <source>
        <dbReference type="EMBL" id="EFO14811.2"/>
    </source>
</evidence>
<organism evidence="1">
    <name type="scientific">Loa loa</name>
    <name type="common">Eye worm</name>
    <name type="synonym">Filaria loa</name>
    <dbReference type="NCBI Taxonomy" id="7209"/>
    <lineage>
        <taxon>Eukaryota</taxon>
        <taxon>Metazoa</taxon>
        <taxon>Ecdysozoa</taxon>
        <taxon>Nematoda</taxon>
        <taxon>Chromadorea</taxon>
        <taxon>Rhabditida</taxon>
        <taxon>Spirurina</taxon>
        <taxon>Spiruromorpha</taxon>
        <taxon>Filarioidea</taxon>
        <taxon>Onchocercidae</taxon>
        <taxon>Loa</taxon>
    </lineage>
</organism>
<dbReference type="GeneID" id="9951176"/>
<name>A0A1S0TIU9_LOALO</name>